<dbReference type="SUPFAM" id="SSF47027">
    <property type="entry name" value="Acyl-CoA binding protein"/>
    <property type="match status" value="1"/>
</dbReference>
<accession>A0ABV7HEB7</accession>
<dbReference type="PRINTS" id="PR00689">
    <property type="entry name" value="ACOABINDINGP"/>
</dbReference>
<keyword evidence="1" id="KW-0446">Lipid-binding</keyword>
<feature type="region of interest" description="Disordered" evidence="2">
    <location>
        <begin position="72"/>
        <end position="98"/>
    </location>
</feature>
<sequence>MKLFELIPQKLSDLLPPKLNQDIPPPIDQLAEQLIETGKIAGYAGVGLAIKTRDYAINTLNELIEIGEQALGEPSSQIASEEATETASETPTEPAQPSLEELFTKASEDIKTLNGRPDNSTLGELYALYKQATIGDVSGKRPGLTKVAERYKFDAWTKKQGMDRDIAKQAYIDKVESLLAS</sequence>
<dbReference type="PROSITE" id="PS51228">
    <property type="entry name" value="ACB_2"/>
    <property type="match status" value="1"/>
</dbReference>
<organism evidence="4 5">
    <name type="scientific">Litoribrevibacter euphylliae</name>
    <dbReference type="NCBI Taxonomy" id="1834034"/>
    <lineage>
        <taxon>Bacteria</taxon>
        <taxon>Pseudomonadati</taxon>
        <taxon>Pseudomonadota</taxon>
        <taxon>Gammaproteobacteria</taxon>
        <taxon>Oceanospirillales</taxon>
        <taxon>Oceanospirillaceae</taxon>
        <taxon>Litoribrevibacter</taxon>
    </lineage>
</organism>
<dbReference type="PANTHER" id="PTHR23310:SF62">
    <property type="entry name" value="ACYL-COA BINDING PROTEIN 1, ISOFORM A"/>
    <property type="match status" value="1"/>
</dbReference>
<feature type="compositionally biased region" description="Low complexity" evidence="2">
    <location>
        <begin position="79"/>
        <end position="95"/>
    </location>
</feature>
<reference evidence="5" key="1">
    <citation type="journal article" date="2019" name="Int. J. Syst. Evol. Microbiol.">
        <title>The Global Catalogue of Microorganisms (GCM) 10K type strain sequencing project: providing services to taxonomists for standard genome sequencing and annotation.</title>
        <authorList>
            <consortium name="The Broad Institute Genomics Platform"/>
            <consortium name="The Broad Institute Genome Sequencing Center for Infectious Disease"/>
            <person name="Wu L."/>
            <person name="Ma J."/>
        </authorList>
    </citation>
    <scope>NUCLEOTIDE SEQUENCE [LARGE SCALE GENOMIC DNA]</scope>
    <source>
        <strain evidence="5">KCTC 52438</strain>
    </source>
</reference>
<evidence type="ECO:0000256" key="1">
    <source>
        <dbReference type="ARBA" id="ARBA00023121"/>
    </source>
</evidence>
<dbReference type="InterPro" id="IPR035984">
    <property type="entry name" value="Acyl-CoA-binding_sf"/>
</dbReference>
<dbReference type="EMBL" id="JBHRSZ010000006">
    <property type="protein sequence ID" value="MFC3152220.1"/>
    <property type="molecule type" value="Genomic_DNA"/>
</dbReference>
<gene>
    <name evidence="4" type="ORF">ACFOEK_14375</name>
</gene>
<dbReference type="Pfam" id="PF00887">
    <property type="entry name" value="ACBP"/>
    <property type="match status" value="1"/>
</dbReference>
<dbReference type="PANTHER" id="PTHR23310">
    <property type="entry name" value="ACYL-COA-BINDING PROTEIN, ACBP"/>
    <property type="match status" value="1"/>
</dbReference>
<dbReference type="InterPro" id="IPR014352">
    <property type="entry name" value="FERM/acyl-CoA-bd_prot_sf"/>
</dbReference>
<evidence type="ECO:0000259" key="3">
    <source>
        <dbReference type="PROSITE" id="PS51228"/>
    </source>
</evidence>
<evidence type="ECO:0000313" key="5">
    <source>
        <dbReference type="Proteomes" id="UP001595476"/>
    </source>
</evidence>
<evidence type="ECO:0000256" key="2">
    <source>
        <dbReference type="SAM" id="MobiDB-lite"/>
    </source>
</evidence>
<dbReference type="RefSeq" id="WP_386722127.1">
    <property type="nucleotide sequence ID" value="NZ_JBHRSZ010000006.1"/>
</dbReference>
<dbReference type="Gene3D" id="1.20.80.10">
    <property type="match status" value="1"/>
</dbReference>
<evidence type="ECO:0000313" key="4">
    <source>
        <dbReference type="EMBL" id="MFC3152220.1"/>
    </source>
</evidence>
<proteinExistence type="predicted"/>
<keyword evidence="5" id="KW-1185">Reference proteome</keyword>
<dbReference type="InterPro" id="IPR000582">
    <property type="entry name" value="Acyl-CoA-binding_protein"/>
</dbReference>
<comment type="caution">
    <text evidence="4">The sequence shown here is derived from an EMBL/GenBank/DDBJ whole genome shotgun (WGS) entry which is preliminary data.</text>
</comment>
<protein>
    <submittedName>
        <fullName evidence="4">Acyl-CoA-binding protein</fullName>
    </submittedName>
</protein>
<dbReference type="Proteomes" id="UP001595476">
    <property type="component" value="Unassembled WGS sequence"/>
</dbReference>
<name>A0ABV7HEB7_9GAMM</name>
<feature type="domain" description="ACB" evidence="3">
    <location>
        <begin position="99"/>
        <end position="181"/>
    </location>
</feature>